<name>A0ABP8KN79_9MICO</name>
<evidence type="ECO:0000313" key="3">
    <source>
        <dbReference type="EMBL" id="GAA4410276.1"/>
    </source>
</evidence>
<dbReference type="Proteomes" id="UP001500945">
    <property type="component" value="Unassembled WGS sequence"/>
</dbReference>
<feature type="domain" description="DAGKc" evidence="2">
    <location>
        <begin position="140"/>
        <end position="267"/>
    </location>
</feature>
<proteinExistence type="predicted"/>
<keyword evidence="1" id="KW-0812">Transmembrane</keyword>
<evidence type="ECO:0000313" key="4">
    <source>
        <dbReference type="Proteomes" id="UP001500945"/>
    </source>
</evidence>
<dbReference type="InterPro" id="IPR001206">
    <property type="entry name" value="Diacylglycerol_kinase_cat_dom"/>
</dbReference>
<feature type="transmembrane region" description="Helical" evidence="1">
    <location>
        <begin position="102"/>
        <end position="123"/>
    </location>
</feature>
<feature type="transmembrane region" description="Helical" evidence="1">
    <location>
        <begin position="26"/>
        <end position="46"/>
    </location>
</feature>
<dbReference type="Pfam" id="PF00781">
    <property type="entry name" value="DAGK_cat"/>
    <property type="match status" value="1"/>
</dbReference>
<keyword evidence="1" id="KW-0472">Membrane</keyword>
<sequence>MSAHEPTTAPAGRAPDGPLPTREQRVAAWLAFLALAAGLAYLAAVTLNRLDVLILSVLALSVAVVAAWFAVSRRGTARIVAAVVVVAALVALALALLRSHSIWVLIVGVALASLSAAAARLALRPARHDPAARAGSEVAPAARHGVLIMNPWSGGGKVERFGLEALCRERGIEPIVLVPGSDLLALAEDAVRRGADVIGMAGGDGSQALVASVASRAGIPLVVIPAGTRNHFALDLGLDRADVVGALDAFTDGVDTVIDLAEVNGRVFVNNASMGVYARVVQSDEYRDAKLRTTAAMLPDLLGPGVTPLDLGFLLPTGDRATTAQLVLVSNNPYQLSHLRGAALRPDLDRGVLGVVSVLIEGAADAQRFAALEAAGQVRRFPGWHEWTTTAFEVESSGPVEVGVDGEALTMDAPVRFTIRPGALTVRLPRAALARGKVAPAVHVASAPTLAALWHTALGRPVDR</sequence>
<dbReference type="PROSITE" id="PS50146">
    <property type="entry name" value="DAGK"/>
    <property type="match status" value="1"/>
</dbReference>
<gene>
    <name evidence="3" type="ORF">GCM10023168_29800</name>
</gene>
<keyword evidence="1" id="KW-1133">Transmembrane helix</keyword>
<evidence type="ECO:0000259" key="2">
    <source>
        <dbReference type="PROSITE" id="PS50146"/>
    </source>
</evidence>
<reference evidence="4" key="1">
    <citation type="journal article" date="2019" name="Int. J. Syst. Evol. Microbiol.">
        <title>The Global Catalogue of Microorganisms (GCM) 10K type strain sequencing project: providing services to taxonomists for standard genome sequencing and annotation.</title>
        <authorList>
            <consortium name="The Broad Institute Genomics Platform"/>
            <consortium name="The Broad Institute Genome Sequencing Center for Infectious Disease"/>
            <person name="Wu L."/>
            <person name="Ma J."/>
        </authorList>
    </citation>
    <scope>NUCLEOTIDE SEQUENCE [LARGE SCALE GENOMIC DNA]</scope>
    <source>
        <strain evidence="4">JCM 17809</strain>
    </source>
</reference>
<dbReference type="InterPro" id="IPR016064">
    <property type="entry name" value="NAD/diacylglycerol_kinase_sf"/>
</dbReference>
<dbReference type="RefSeq" id="WP_345207398.1">
    <property type="nucleotide sequence ID" value="NZ_BAABGM010000020.1"/>
</dbReference>
<dbReference type="Gene3D" id="2.60.200.40">
    <property type="match status" value="1"/>
</dbReference>
<feature type="transmembrane region" description="Helical" evidence="1">
    <location>
        <begin position="78"/>
        <end position="96"/>
    </location>
</feature>
<keyword evidence="4" id="KW-1185">Reference proteome</keyword>
<dbReference type="SUPFAM" id="SSF111331">
    <property type="entry name" value="NAD kinase/diacylglycerol kinase-like"/>
    <property type="match status" value="1"/>
</dbReference>
<dbReference type="Gene3D" id="3.40.50.10330">
    <property type="entry name" value="Probable inorganic polyphosphate/atp-NAD kinase, domain 1"/>
    <property type="match status" value="1"/>
</dbReference>
<comment type="caution">
    <text evidence="3">The sequence shown here is derived from an EMBL/GenBank/DDBJ whole genome shotgun (WGS) entry which is preliminary data.</text>
</comment>
<accession>A0ABP8KN79</accession>
<evidence type="ECO:0000256" key="1">
    <source>
        <dbReference type="SAM" id="Phobius"/>
    </source>
</evidence>
<dbReference type="EMBL" id="BAABGM010000020">
    <property type="protein sequence ID" value="GAA4410276.1"/>
    <property type="molecule type" value="Genomic_DNA"/>
</dbReference>
<protein>
    <recommendedName>
        <fullName evidence="2">DAGKc domain-containing protein</fullName>
    </recommendedName>
</protein>
<dbReference type="InterPro" id="IPR017438">
    <property type="entry name" value="ATP-NAD_kinase_N"/>
</dbReference>
<organism evidence="3 4">
    <name type="scientific">Fodinibacter luteus</name>
    <dbReference type="NCBI Taxonomy" id="552064"/>
    <lineage>
        <taxon>Bacteria</taxon>
        <taxon>Bacillati</taxon>
        <taxon>Actinomycetota</taxon>
        <taxon>Actinomycetes</taxon>
        <taxon>Micrococcales</taxon>
        <taxon>Intrasporangiaceae</taxon>
        <taxon>Fodinibacter (ex Wang et al. 2009)</taxon>
    </lineage>
</organism>
<feature type="transmembrane region" description="Helical" evidence="1">
    <location>
        <begin position="52"/>
        <end position="71"/>
    </location>
</feature>